<dbReference type="Gene3D" id="3.40.50.2300">
    <property type="match status" value="1"/>
</dbReference>
<dbReference type="InterPro" id="IPR001789">
    <property type="entry name" value="Sig_transdc_resp-reg_receiver"/>
</dbReference>
<dbReference type="InterPro" id="IPR052048">
    <property type="entry name" value="ST_Response_Regulator"/>
</dbReference>
<feature type="domain" description="Response regulatory" evidence="8">
    <location>
        <begin position="5"/>
        <end position="122"/>
    </location>
</feature>
<dbReference type="GO" id="GO:0000160">
    <property type="term" value="P:phosphorelay signal transduction system"/>
    <property type="evidence" value="ECO:0007669"/>
    <property type="project" value="InterPro"/>
</dbReference>
<dbReference type="EMBL" id="QGGY01000019">
    <property type="protein sequence ID" value="PWJ72362.1"/>
    <property type="molecule type" value="Genomic_DNA"/>
</dbReference>
<dbReference type="PANTHER" id="PTHR43228">
    <property type="entry name" value="TWO-COMPONENT RESPONSE REGULATOR"/>
    <property type="match status" value="1"/>
</dbReference>
<evidence type="ECO:0000256" key="5">
    <source>
        <dbReference type="ARBA" id="ARBA00024867"/>
    </source>
</evidence>
<sequence length="482" mass="55889">MRRIRALIVEDEPPTARFIKALVEQEEDFEVAGICESGEDALKFLGSGCKADLVLSDIRMAQMDGLELLKAVRRMDQNIYMIIISGYKMFEYAKEAIRLNIEDYITKPIEPGEFSQVLGKVRKQFQEEERLRRQDCLEKALRYKSEKDFREGLGGEEAGITAIYMSGGPGEWIGQFNTELPDILSVTHREILLLFYEAGKTPPVWKVLNRLWAKTCIVLEIKQAVFRGDGIRQVKRICHKVQELTVLGKRIKKSYDSLEQIEGPVSVKELPLSEKVRMNIRAQNWEEILRGVRKQFEEWEGQEESLYRMRYCLRELGEVFREGGILSTEGEVFQEEILDGIRYADSYEELRDSVLELFREQLADSQRSRAEKKEMDIFSSILSLIDRNMEKNYSLSEICQVYGVSQPYIRKIFRKYTHCTYSKYVSDKKIAFAKQLIESNPDILIKDVAEAVGVETFYFSNIFSKSTGMTPSEYKILSKENK</sequence>
<dbReference type="SMART" id="SM00342">
    <property type="entry name" value="HTH_ARAC"/>
    <property type="match status" value="1"/>
</dbReference>
<keyword evidence="4" id="KW-0804">Transcription</keyword>
<evidence type="ECO:0000256" key="4">
    <source>
        <dbReference type="ARBA" id="ARBA00023163"/>
    </source>
</evidence>
<dbReference type="Pfam" id="PF12833">
    <property type="entry name" value="HTH_18"/>
    <property type="match status" value="1"/>
</dbReference>
<proteinExistence type="predicted"/>
<dbReference type="SUPFAM" id="SSF46689">
    <property type="entry name" value="Homeodomain-like"/>
    <property type="match status" value="2"/>
</dbReference>
<evidence type="ECO:0000256" key="6">
    <source>
        <dbReference type="PROSITE-ProRule" id="PRU00169"/>
    </source>
</evidence>
<protein>
    <recommendedName>
        <fullName evidence="1">Stage 0 sporulation protein A homolog</fullName>
    </recommendedName>
</protein>
<dbReference type="PROSITE" id="PS01124">
    <property type="entry name" value="HTH_ARAC_FAMILY_2"/>
    <property type="match status" value="1"/>
</dbReference>
<dbReference type="InterPro" id="IPR009057">
    <property type="entry name" value="Homeodomain-like_sf"/>
</dbReference>
<evidence type="ECO:0000313" key="9">
    <source>
        <dbReference type="EMBL" id="PWJ72362.1"/>
    </source>
</evidence>
<evidence type="ECO:0000259" key="8">
    <source>
        <dbReference type="PROSITE" id="PS50110"/>
    </source>
</evidence>
<dbReference type="PROSITE" id="PS00041">
    <property type="entry name" value="HTH_ARAC_FAMILY_1"/>
    <property type="match status" value="1"/>
</dbReference>
<dbReference type="PANTHER" id="PTHR43228:SF1">
    <property type="entry name" value="TWO-COMPONENT RESPONSE REGULATOR ARR22"/>
    <property type="match status" value="1"/>
</dbReference>
<evidence type="ECO:0000256" key="3">
    <source>
        <dbReference type="ARBA" id="ARBA00023125"/>
    </source>
</evidence>
<accession>A0AB73SYF9</accession>
<name>A0AB73SYF9_9FIRM</name>
<evidence type="ECO:0000313" key="10">
    <source>
        <dbReference type="Proteomes" id="UP000245412"/>
    </source>
</evidence>
<dbReference type="SUPFAM" id="SSF52172">
    <property type="entry name" value="CheY-like"/>
    <property type="match status" value="1"/>
</dbReference>
<dbReference type="InterPro" id="IPR018062">
    <property type="entry name" value="HTH_AraC-typ_CS"/>
</dbReference>
<dbReference type="InterPro" id="IPR011006">
    <property type="entry name" value="CheY-like_superfamily"/>
</dbReference>
<keyword evidence="6" id="KW-0597">Phosphoprotein</keyword>
<dbReference type="GO" id="GO:0043565">
    <property type="term" value="F:sequence-specific DNA binding"/>
    <property type="evidence" value="ECO:0007669"/>
    <property type="project" value="InterPro"/>
</dbReference>
<gene>
    <name evidence="9" type="ORF">C7383_11966</name>
</gene>
<dbReference type="GO" id="GO:0003700">
    <property type="term" value="F:DNA-binding transcription factor activity"/>
    <property type="evidence" value="ECO:0007669"/>
    <property type="project" value="InterPro"/>
</dbReference>
<keyword evidence="3" id="KW-0238">DNA-binding</keyword>
<evidence type="ECO:0000256" key="2">
    <source>
        <dbReference type="ARBA" id="ARBA00023015"/>
    </source>
</evidence>
<dbReference type="Proteomes" id="UP000245412">
    <property type="component" value="Unassembled WGS sequence"/>
</dbReference>
<dbReference type="CDD" id="cd17536">
    <property type="entry name" value="REC_YesN-like"/>
    <property type="match status" value="1"/>
</dbReference>
<dbReference type="Gene3D" id="1.10.10.60">
    <property type="entry name" value="Homeodomain-like"/>
    <property type="match status" value="2"/>
</dbReference>
<reference evidence="9 10" key="1">
    <citation type="submission" date="2018-05" db="EMBL/GenBank/DDBJ databases">
        <authorList>
            <person name="Goeker M."/>
            <person name="Huntemann M."/>
            <person name="Clum A."/>
            <person name="Pillay M."/>
            <person name="Palaniappan K."/>
            <person name="Varghese N."/>
            <person name="Mikhailova N."/>
            <person name="Stamatis D."/>
            <person name="Reddy T."/>
            <person name="Daum C."/>
            <person name="Shapiro N."/>
            <person name="Ivanova N."/>
            <person name="Kyrpides N."/>
            <person name="Woyke T."/>
        </authorList>
    </citation>
    <scope>NUCLEOTIDE SEQUENCE [LARGE SCALE GENOMIC DNA]</scope>
    <source>
        <strain evidence="9 10">DSM 26524</strain>
    </source>
</reference>
<feature type="domain" description="HTH araC/xylS-type" evidence="7">
    <location>
        <begin position="379"/>
        <end position="477"/>
    </location>
</feature>
<feature type="modified residue" description="4-aspartylphosphate" evidence="6">
    <location>
        <position position="57"/>
    </location>
</feature>
<evidence type="ECO:0000256" key="1">
    <source>
        <dbReference type="ARBA" id="ARBA00018672"/>
    </source>
</evidence>
<dbReference type="SMART" id="SM00448">
    <property type="entry name" value="REC"/>
    <property type="match status" value="1"/>
</dbReference>
<keyword evidence="2" id="KW-0805">Transcription regulation</keyword>
<dbReference type="RefSeq" id="WP_109748556.1">
    <property type="nucleotide sequence ID" value="NZ_JANKBI010000020.1"/>
</dbReference>
<evidence type="ECO:0000259" key="7">
    <source>
        <dbReference type="PROSITE" id="PS01124"/>
    </source>
</evidence>
<comment type="caution">
    <text evidence="9">The sequence shown here is derived from an EMBL/GenBank/DDBJ whole genome shotgun (WGS) entry which is preliminary data.</text>
</comment>
<comment type="function">
    <text evidence="5">May play the central regulatory role in sporulation. It may be an element of the effector pathway responsible for the activation of sporulation genes in response to nutritional stress. Spo0A may act in concert with spo0H (a sigma factor) to control the expression of some genes that are critical to the sporulation process.</text>
</comment>
<dbReference type="AlphaFoldDB" id="A0AB73SYF9"/>
<keyword evidence="10" id="KW-1185">Reference proteome</keyword>
<dbReference type="Pfam" id="PF00072">
    <property type="entry name" value="Response_reg"/>
    <property type="match status" value="1"/>
</dbReference>
<organism evidence="9 10">
    <name type="scientific">Murimonas intestini</name>
    <dbReference type="NCBI Taxonomy" id="1337051"/>
    <lineage>
        <taxon>Bacteria</taxon>
        <taxon>Bacillati</taxon>
        <taxon>Bacillota</taxon>
        <taxon>Clostridia</taxon>
        <taxon>Lachnospirales</taxon>
        <taxon>Lachnospiraceae</taxon>
        <taxon>Murimonas</taxon>
    </lineage>
</organism>
<dbReference type="InterPro" id="IPR018060">
    <property type="entry name" value="HTH_AraC"/>
</dbReference>
<dbReference type="PROSITE" id="PS50110">
    <property type="entry name" value="RESPONSE_REGULATORY"/>
    <property type="match status" value="1"/>
</dbReference>